<feature type="compositionally biased region" description="Low complexity" evidence="1">
    <location>
        <begin position="269"/>
        <end position="280"/>
    </location>
</feature>
<proteinExistence type="predicted"/>
<protein>
    <submittedName>
        <fullName evidence="3">Uncharacterized protein</fullName>
    </submittedName>
</protein>
<feature type="compositionally biased region" description="Pro residues" evidence="1">
    <location>
        <begin position="254"/>
        <end position="264"/>
    </location>
</feature>
<dbReference type="Proteomes" id="UP001262032">
    <property type="component" value="Unassembled WGS sequence"/>
</dbReference>
<dbReference type="EMBL" id="JAVDWN010000002">
    <property type="protein sequence ID" value="MDR7162713.1"/>
    <property type="molecule type" value="Genomic_DNA"/>
</dbReference>
<organism evidence="3 4">
    <name type="scientific">Pseudarthrobacter oxydans</name>
    <name type="common">Arthrobacter oxydans</name>
    <dbReference type="NCBI Taxonomy" id="1671"/>
    <lineage>
        <taxon>Bacteria</taxon>
        <taxon>Bacillati</taxon>
        <taxon>Actinomycetota</taxon>
        <taxon>Actinomycetes</taxon>
        <taxon>Micrococcales</taxon>
        <taxon>Micrococcaceae</taxon>
        <taxon>Pseudarthrobacter</taxon>
    </lineage>
</organism>
<reference evidence="3" key="1">
    <citation type="submission" date="2023-07" db="EMBL/GenBank/DDBJ databases">
        <title>Sorghum-associated microbial communities from plants grown in Nebraska, USA.</title>
        <authorList>
            <person name="Schachtman D."/>
        </authorList>
    </citation>
    <scope>NUCLEOTIDE SEQUENCE</scope>
    <source>
        <strain evidence="3">BE261</strain>
    </source>
</reference>
<dbReference type="RefSeq" id="WP_310258119.1">
    <property type="nucleotide sequence ID" value="NZ_JAVDWN010000002.1"/>
</dbReference>
<evidence type="ECO:0000256" key="1">
    <source>
        <dbReference type="SAM" id="MobiDB-lite"/>
    </source>
</evidence>
<evidence type="ECO:0000313" key="3">
    <source>
        <dbReference type="EMBL" id="MDR7162713.1"/>
    </source>
</evidence>
<gene>
    <name evidence="3" type="ORF">J2X12_000721</name>
</gene>
<feature type="region of interest" description="Disordered" evidence="1">
    <location>
        <begin position="245"/>
        <end position="280"/>
    </location>
</feature>
<evidence type="ECO:0000313" key="4">
    <source>
        <dbReference type="Proteomes" id="UP001262032"/>
    </source>
</evidence>
<dbReference type="AlphaFoldDB" id="A0AAW8N9F7"/>
<feature type="chain" id="PRO_5043667477" evidence="2">
    <location>
        <begin position="35"/>
        <end position="319"/>
    </location>
</feature>
<sequence length="319" mass="31142">MAGSRSPWRAFRPVFLAGAATLTWLTFSASTASADQLQDATSLLGGVTSSVSSVAEELPLSTASLADPAPAAASLPAPDSSTGLLQPLAGEVSGIADQLVSWVPVVNNVIPAGTVSVIAVPIAESVDVAVAEAVEAVAPPVTEVLPVLEPALQPVEELVSARPVLPELPVEVPDVEVPTEAVPGAVDALAPTNVAMATAPAASAGPSATGIVEVTGTGTPAAGPVDVATTDAALQTAVLVLEAAEEQPVAADPSPAPAQAPPVPGSGTGSSTTSAPSSGAAAWLSPLDLNLPTTGVVLAGEFSEHAPAPVSFDPGSSPD</sequence>
<name>A0AAW8N9F7_PSEOX</name>
<feature type="signal peptide" evidence="2">
    <location>
        <begin position="1"/>
        <end position="34"/>
    </location>
</feature>
<keyword evidence="2" id="KW-0732">Signal</keyword>
<comment type="caution">
    <text evidence="3">The sequence shown here is derived from an EMBL/GenBank/DDBJ whole genome shotgun (WGS) entry which is preliminary data.</text>
</comment>
<evidence type="ECO:0000256" key="2">
    <source>
        <dbReference type="SAM" id="SignalP"/>
    </source>
</evidence>
<accession>A0AAW8N9F7</accession>